<name>A0A151P0K6_ALLMI</name>
<feature type="transmembrane region" description="Helical" evidence="14">
    <location>
        <begin position="195"/>
        <end position="214"/>
    </location>
</feature>
<dbReference type="PRINTS" id="PR00237">
    <property type="entry name" value="GPCRRHODOPSN"/>
</dbReference>
<keyword evidence="5 14" id="KW-1133">Transmembrane helix</keyword>
<evidence type="ECO:0000256" key="4">
    <source>
        <dbReference type="ARBA" id="ARBA00022692"/>
    </source>
</evidence>
<keyword evidence="3" id="KW-0145">Chemotaxis</keyword>
<dbReference type="GO" id="GO:0007204">
    <property type="term" value="P:positive regulation of cytosolic calcium ion concentration"/>
    <property type="evidence" value="ECO:0007669"/>
    <property type="project" value="TreeGrafter"/>
</dbReference>
<dbReference type="GO" id="GO:0004878">
    <property type="term" value="F:complement component C5a receptor activity"/>
    <property type="evidence" value="ECO:0007669"/>
    <property type="project" value="TreeGrafter"/>
</dbReference>
<dbReference type="Pfam" id="PF00001">
    <property type="entry name" value="7tm_1"/>
    <property type="match status" value="1"/>
</dbReference>
<organism evidence="16 17">
    <name type="scientific">Alligator mississippiensis</name>
    <name type="common">American alligator</name>
    <dbReference type="NCBI Taxonomy" id="8496"/>
    <lineage>
        <taxon>Eukaryota</taxon>
        <taxon>Metazoa</taxon>
        <taxon>Chordata</taxon>
        <taxon>Craniata</taxon>
        <taxon>Vertebrata</taxon>
        <taxon>Euteleostomi</taxon>
        <taxon>Archelosauria</taxon>
        <taxon>Archosauria</taxon>
        <taxon>Crocodylia</taxon>
        <taxon>Alligatoridae</taxon>
        <taxon>Alligatorinae</taxon>
        <taxon>Alligator</taxon>
    </lineage>
</organism>
<evidence type="ECO:0000256" key="12">
    <source>
        <dbReference type="RuleBase" id="RU000688"/>
    </source>
</evidence>
<keyword evidence="8" id="KW-1015">Disulfide bond</keyword>
<evidence type="ECO:0000259" key="15">
    <source>
        <dbReference type="PROSITE" id="PS50262"/>
    </source>
</evidence>
<reference evidence="16 17" key="1">
    <citation type="journal article" date="2012" name="Genome Biol.">
        <title>Sequencing three crocodilian genomes to illuminate the evolution of archosaurs and amniotes.</title>
        <authorList>
            <person name="St John J.A."/>
            <person name="Braun E.L."/>
            <person name="Isberg S.R."/>
            <person name="Miles L.G."/>
            <person name="Chong A.Y."/>
            <person name="Gongora J."/>
            <person name="Dalzell P."/>
            <person name="Moran C."/>
            <person name="Bed'hom B."/>
            <person name="Abzhanov A."/>
            <person name="Burgess S.C."/>
            <person name="Cooksey A.M."/>
            <person name="Castoe T.A."/>
            <person name="Crawford N.G."/>
            <person name="Densmore L.D."/>
            <person name="Drew J.C."/>
            <person name="Edwards S.V."/>
            <person name="Faircloth B.C."/>
            <person name="Fujita M.K."/>
            <person name="Greenwold M.J."/>
            <person name="Hoffmann F.G."/>
            <person name="Howard J.M."/>
            <person name="Iguchi T."/>
            <person name="Janes D.E."/>
            <person name="Khan S.Y."/>
            <person name="Kohno S."/>
            <person name="de Koning A.J."/>
            <person name="Lance S.L."/>
            <person name="McCarthy F.M."/>
            <person name="McCormack J.E."/>
            <person name="Merchant M.E."/>
            <person name="Peterson D.G."/>
            <person name="Pollock D.D."/>
            <person name="Pourmand N."/>
            <person name="Raney B.J."/>
            <person name="Roessler K.A."/>
            <person name="Sanford J.R."/>
            <person name="Sawyer R.H."/>
            <person name="Schmidt C.J."/>
            <person name="Triplett E.W."/>
            <person name="Tuberville T.D."/>
            <person name="Venegas-Anaya M."/>
            <person name="Howard J.T."/>
            <person name="Jarvis E.D."/>
            <person name="Guillette L.J.Jr."/>
            <person name="Glenn T.C."/>
            <person name="Green R.E."/>
            <person name="Ray D.A."/>
        </authorList>
    </citation>
    <scope>NUCLEOTIDE SEQUENCE [LARGE SCALE GENOMIC DNA]</scope>
    <source>
        <strain evidence="16">KSC_2009_1</strain>
    </source>
</reference>
<proteinExistence type="inferred from homology"/>
<protein>
    <submittedName>
        <fullName evidence="16">C5a anaphylatoxin chemotactic receptor 1</fullName>
    </submittedName>
</protein>
<dbReference type="InterPro" id="IPR000276">
    <property type="entry name" value="GPCR_Rhodpsn"/>
</dbReference>
<feature type="transmembrane region" description="Helical" evidence="14">
    <location>
        <begin position="152"/>
        <end position="175"/>
    </location>
</feature>
<dbReference type="GO" id="GO:0006954">
    <property type="term" value="P:inflammatory response"/>
    <property type="evidence" value="ECO:0007669"/>
    <property type="project" value="TreeGrafter"/>
</dbReference>
<dbReference type="PROSITE" id="PS00237">
    <property type="entry name" value="G_PROTEIN_RECEP_F1_1"/>
    <property type="match status" value="1"/>
</dbReference>
<dbReference type="GO" id="GO:0005886">
    <property type="term" value="C:plasma membrane"/>
    <property type="evidence" value="ECO:0007669"/>
    <property type="project" value="UniProtKB-SubCell"/>
</dbReference>
<dbReference type="Gene3D" id="1.20.1070.10">
    <property type="entry name" value="Rhodopsin 7-helix transmembrane proteins"/>
    <property type="match status" value="1"/>
</dbReference>
<keyword evidence="9 12" id="KW-0675">Receptor</keyword>
<evidence type="ECO:0000256" key="1">
    <source>
        <dbReference type="ARBA" id="ARBA00004651"/>
    </source>
</evidence>
<evidence type="ECO:0000256" key="2">
    <source>
        <dbReference type="ARBA" id="ARBA00022475"/>
    </source>
</evidence>
<evidence type="ECO:0000256" key="13">
    <source>
        <dbReference type="SAM" id="MobiDB-lite"/>
    </source>
</evidence>
<keyword evidence="6 12" id="KW-0297">G-protein coupled receptor</keyword>
<feature type="transmembrane region" description="Helical" evidence="14">
    <location>
        <begin position="59"/>
        <end position="81"/>
    </location>
</feature>
<evidence type="ECO:0000256" key="10">
    <source>
        <dbReference type="ARBA" id="ARBA00023224"/>
    </source>
</evidence>
<dbReference type="Proteomes" id="UP000050525">
    <property type="component" value="Unassembled WGS sequence"/>
</dbReference>
<keyword evidence="17" id="KW-1185">Reference proteome</keyword>
<keyword evidence="2" id="KW-1003">Cell membrane</keyword>
<feature type="transmembrane region" description="Helical" evidence="14">
    <location>
        <begin position="18"/>
        <end position="39"/>
    </location>
</feature>
<evidence type="ECO:0000256" key="14">
    <source>
        <dbReference type="SAM" id="Phobius"/>
    </source>
</evidence>
<dbReference type="InterPro" id="IPR000826">
    <property type="entry name" value="Formyl_rcpt-rel"/>
</dbReference>
<evidence type="ECO:0000313" key="16">
    <source>
        <dbReference type="EMBL" id="KYO42672.1"/>
    </source>
</evidence>
<comment type="similarity">
    <text evidence="11">Belongs to the chemokine-like receptor (CMKLR) family.</text>
</comment>
<evidence type="ECO:0000256" key="9">
    <source>
        <dbReference type="ARBA" id="ARBA00023170"/>
    </source>
</evidence>
<comment type="similarity">
    <text evidence="12">Belongs to the G-protein coupled receptor 1 family.</text>
</comment>
<dbReference type="PROSITE" id="PS50262">
    <property type="entry name" value="G_PROTEIN_RECEP_F1_2"/>
    <property type="match status" value="1"/>
</dbReference>
<feature type="domain" description="G-protein coupled receptors family 1 profile" evidence="15">
    <location>
        <begin position="1"/>
        <end position="211"/>
    </location>
</feature>
<gene>
    <name evidence="16" type="primary">C5AR1</name>
    <name evidence="16" type="ORF">Y1Q_0011862</name>
</gene>
<feature type="transmembrane region" description="Helical" evidence="14">
    <location>
        <begin position="115"/>
        <end position="140"/>
    </location>
</feature>
<keyword evidence="4 12" id="KW-0812">Transmembrane</keyword>
<dbReference type="PANTHER" id="PTHR24225:SF29">
    <property type="entry name" value="C5A ANAPHYLATOXIN CHEMOTACTIC RECEPTOR 1"/>
    <property type="match status" value="1"/>
</dbReference>
<evidence type="ECO:0000256" key="5">
    <source>
        <dbReference type="ARBA" id="ARBA00022989"/>
    </source>
</evidence>
<feature type="region of interest" description="Disordered" evidence="13">
    <location>
        <begin position="239"/>
        <end position="260"/>
    </location>
</feature>
<accession>A0A151P0K6</accession>
<dbReference type="GO" id="GO:0004930">
    <property type="term" value="F:G protein-coupled receptor activity"/>
    <property type="evidence" value="ECO:0007669"/>
    <property type="project" value="UniProtKB-KW"/>
</dbReference>
<evidence type="ECO:0000256" key="7">
    <source>
        <dbReference type="ARBA" id="ARBA00023136"/>
    </source>
</evidence>
<evidence type="ECO:0000256" key="11">
    <source>
        <dbReference type="ARBA" id="ARBA00025736"/>
    </source>
</evidence>
<comment type="subcellular location">
    <subcellularLocation>
        <location evidence="1">Cell membrane</location>
        <topology evidence="1">Multi-pass membrane protein</topology>
    </subcellularLocation>
</comment>
<sequence length="260" mass="28919">MPLIRDHHWALGSFPCKLLPSLTILNMFASVFVLTAISADRCALVTLPIWCQNHRSARLAWGVCGAAWLLSLLLTVPSFIFRKTKSEVFAVKVMCVLDYTSVSGHQQATEVATAALRFACGFLVPFAVICSCYGLVLMRIHKSRFGRSRKTLKVVLVVVVGFFVCWLPYHVTGLIMASKLSSDPLFHRIHQIDPLIVGIAYINSCINPVIYVLVGQDFKVKFRRSLRGLLREALTEDLPSTGDSKARTRSTMDKSTTTTI</sequence>
<evidence type="ECO:0000256" key="3">
    <source>
        <dbReference type="ARBA" id="ARBA00022500"/>
    </source>
</evidence>
<dbReference type="SUPFAM" id="SSF81321">
    <property type="entry name" value="Family A G protein-coupled receptor-like"/>
    <property type="match status" value="1"/>
</dbReference>
<dbReference type="AlphaFoldDB" id="A0A151P0K6"/>
<keyword evidence="7 14" id="KW-0472">Membrane</keyword>
<dbReference type="EMBL" id="AKHW03001366">
    <property type="protein sequence ID" value="KYO42672.1"/>
    <property type="molecule type" value="Genomic_DNA"/>
</dbReference>
<evidence type="ECO:0000256" key="6">
    <source>
        <dbReference type="ARBA" id="ARBA00023040"/>
    </source>
</evidence>
<keyword evidence="10 12" id="KW-0807">Transducer</keyword>
<dbReference type="InterPro" id="IPR017452">
    <property type="entry name" value="GPCR_Rhodpsn_7TM"/>
</dbReference>
<dbReference type="STRING" id="8496.A0A151P0K6"/>
<evidence type="ECO:0000313" key="17">
    <source>
        <dbReference type="Proteomes" id="UP000050525"/>
    </source>
</evidence>
<dbReference type="PRINTS" id="PR00526">
    <property type="entry name" value="FMETLEUPHER"/>
</dbReference>
<comment type="caution">
    <text evidence="16">The sequence shown here is derived from an EMBL/GenBank/DDBJ whole genome shotgun (WGS) entry which is preliminary data.</text>
</comment>
<dbReference type="PANTHER" id="PTHR24225">
    <property type="entry name" value="CHEMOTACTIC RECEPTOR"/>
    <property type="match status" value="1"/>
</dbReference>
<evidence type="ECO:0000256" key="8">
    <source>
        <dbReference type="ARBA" id="ARBA00023157"/>
    </source>
</evidence>
<dbReference type="GO" id="GO:0006935">
    <property type="term" value="P:chemotaxis"/>
    <property type="evidence" value="ECO:0007669"/>
    <property type="project" value="UniProtKB-KW"/>
</dbReference>
<dbReference type="eggNOG" id="ENOG502R35Z">
    <property type="taxonomic scope" value="Eukaryota"/>
</dbReference>
<dbReference type="GO" id="GO:0007200">
    <property type="term" value="P:phospholipase C-activating G protein-coupled receptor signaling pathway"/>
    <property type="evidence" value="ECO:0007669"/>
    <property type="project" value="TreeGrafter"/>
</dbReference>